<dbReference type="EMBL" id="FOXH01000022">
    <property type="protein sequence ID" value="SFQ48357.1"/>
    <property type="molecule type" value="Genomic_DNA"/>
</dbReference>
<keyword evidence="2" id="KW-1185">Reference proteome</keyword>
<dbReference type="STRING" id="1079859.SAMN04515674_12211"/>
<dbReference type="AlphaFoldDB" id="A0A1I5YX13"/>
<dbReference type="GO" id="GO:0016787">
    <property type="term" value="F:hydrolase activity"/>
    <property type="evidence" value="ECO:0007669"/>
    <property type="project" value="InterPro"/>
</dbReference>
<accession>A0A1I5YX13</accession>
<dbReference type="RefSeq" id="WP_092019713.1">
    <property type="nucleotide sequence ID" value="NZ_FOXH01000022.1"/>
</dbReference>
<protein>
    <recommendedName>
        <fullName evidence="3">Alpha/beta hydrolase</fullName>
    </recommendedName>
</protein>
<dbReference type="Pfam" id="PF06821">
    <property type="entry name" value="Ser_hydrolase"/>
    <property type="match status" value="1"/>
</dbReference>
<organism evidence="1 2">
    <name type="scientific">Pseudarcicella hirudinis</name>
    <dbReference type="NCBI Taxonomy" id="1079859"/>
    <lineage>
        <taxon>Bacteria</taxon>
        <taxon>Pseudomonadati</taxon>
        <taxon>Bacteroidota</taxon>
        <taxon>Cytophagia</taxon>
        <taxon>Cytophagales</taxon>
        <taxon>Flectobacillaceae</taxon>
        <taxon>Pseudarcicella</taxon>
    </lineage>
</organism>
<dbReference type="SUPFAM" id="SSF53474">
    <property type="entry name" value="alpha/beta-Hydrolases"/>
    <property type="match status" value="1"/>
</dbReference>
<dbReference type="InterPro" id="IPR029058">
    <property type="entry name" value="AB_hydrolase_fold"/>
</dbReference>
<gene>
    <name evidence="1" type="ORF">SAMN04515674_12211</name>
</gene>
<evidence type="ECO:0008006" key="3">
    <source>
        <dbReference type="Google" id="ProtNLM"/>
    </source>
</evidence>
<name>A0A1I5YX13_9BACT</name>
<reference evidence="1 2" key="1">
    <citation type="submission" date="2016-10" db="EMBL/GenBank/DDBJ databases">
        <authorList>
            <person name="de Groot N.N."/>
        </authorList>
    </citation>
    <scope>NUCLEOTIDE SEQUENCE [LARGE SCALE GENOMIC DNA]</scope>
    <source>
        <strain evidence="2">E92,LMG 26720,CCM 7988</strain>
    </source>
</reference>
<dbReference type="Gene3D" id="3.40.50.1820">
    <property type="entry name" value="alpha/beta hydrolase"/>
    <property type="match status" value="1"/>
</dbReference>
<evidence type="ECO:0000313" key="1">
    <source>
        <dbReference type="EMBL" id="SFQ48357.1"/>
    </source>
</evidence>
<dbReference type="Proteomes" id="UP000199306">
    <property type="component" value="Unassembled WGS sequence"/>
</dbReference>
<evidence type="ECO:0000313" key="2">
    <source>
        <dbReference type="Proteomes" id="UP000199306"/>
    </source>
</evidence>
<sequence>MINHFLTIPGFGSSGPAHWQTIWEDQYKGKFSRLEQRDWENPEKTEWVENLQNQVQNLTEPTILIAHSLGCLTVVHWAAKYSSDLIKGAFLVAPADAEQDNFPEVIKNFSPVPTLKIAFPTILVASTNDEYSSIKRAEFFAESWGSHFINIGDFGHINAHSGLGDWQAGKNIFTENFSIRF</sequence>
<dbReference type="OrthoDB" id="9804993at2"/>
<proteinExistence type="predicted"/>
<dbReference type="InterPro" id="IPR010662">
    <property type="entry name" value="RBBP9/YdeN"/>
</dbReference>